<evidence type="ECO:0000313" key="10">
    <source>
        <dbReference type="EMBL" id="GGG81558.1"/>
    </source>
</evidence>
<feature type="signal peptide" evidence="7">
    <location>
        <begin position="1"/>
        <end position="26"/>
    </location>
</feature>
<comment type="similarity">
    <text evidence="2">Belongs to the Gfo/Idh/MocA family. Glycosyl hydrolase 109 subfamily.</text>
</comment>
<keyword evidence="11" id="KW-1185">Reference proteome</keyword>
<dbReference type="InterPro" id="IPR006311">
    <property type="entry name" value="TAT_signal"/>
</dbReference>
<comment type="caution">
    <text evidence="10">The sequence shown here is derived from an EMBL/GenBank/DDBJ whole genome shotgun (WGS) entry which is preliminary data.</text>
</comment>
<keyword evidence="3 10" id="KW-0378">Hydrolase</keyword>
<dbReference type="InterPro" id="IPR000683">
    <property type="entry name" value="Gfo/Idh/MocA-like_OxRdtase_N"/>
</dbReference>
<organism evidence="10 11">
    <name type="scientific">Parapedobacter pyrenivorans</name>
    <dbReference type="NCBI Taxonomy" id="1305674"/>
    <lineage>
        <taxon>Bacteria</taxon>
        <taxon>Pseudomonadati</taxon>
        <taxon>Bacteroidota</taxon>
        <taxon>Sphingobacteriia</taxon>
        <taxon>Sphingobacteriales</taxon>
        <taxon>Sphingobacteriaceae</taxon>
        <taxon>Parapedobacter</taxon>
    </lineage>
</organism>
<dbReference type="Pfam" id="PF21252">
    <property type="entry name" value="Glyco_hydro_109_C"/>
    <property type="match status" value="1"/>
</dbReference>
<feature type="region of interest" description="Disordered" evidence="6">
    <location>
        <begin position="30"/>
        <end position="49"/>
    </location>
</feature>
<dbReference type="PROSITE" id="PS51318">
    <property type="entry name" value="TAT"/>
    <property type="match status" value="1"/>
</dbReference>
<dbReference type="PANTHER" id="PTHR43818">
    <property type="entry name" value="BCDNA.GH03377"/>
    <property type="match status" value="1"/>
</dbReference>
<name>A0A917HKG1_9SPHI</name>
<dbReference type="PANTHER" id="PTHR43818:SF1">
    <property type="entry name" value="GLYCOSYL HYDROLASE FAMILY 109 PROTEIN"/>
    <property type="match status" value="1"/>
</dbReference>
<keyword evidence="5" id="KW-0326">Glycosidase</keyword>
<gene>
    <name evidence="10" type="ORF">GCM10007415_12790</name>
</gene>
<evidence type="ECO:0000256" key="7">
    <source>
        <dbReference type="SAM" id="SignalP"/>
    </source>
</evidence>
<keyword evidence="4" id="KW-0520">NAD</keyword>
<reference evidence="10" key="2">
    <citation type="submission" date="2020-09" db="EMBL/GenBank/DDBJ databases">
        <authorList>
            <person name="Sun Q."/>
            <person name="Zhou Y."/>
        </authorList>
    </citation>
    <scope>NUCLEOTIDE SEQUENCE</scope>
    <source>
        <strain evidence="10">CGMCC 1.12195</strain>
    </source>
</reference>
<protein>
    <submittedName>
        <fullName evidence="10">Glycosyl hydrolase family 109 protein 2</fullName>
    </submittedName>
</protein>
<evidence type="ECO:0000259" key="8">
    <source>
        <dbReference type="Pfam" id="PF01408"/>
    </source>
</evidence>
<feature type="chain" id="PRO_5037010669" evidence="7">
    <location>
        <begin position="27"/>
        <end position="473"/>
    </location>
</feature>
<evidence type="ECO:0000256" key="4">
    <source>
        <dbReference type="ARBA" id="ARBA00023027"/>
    </source>
</evidence>
<reference evidence="10" key="1">
    <citation type="journal article" date="2014" name="Int. J. Syst. Evol. Microbiol.">
        <title>Complete genome sequence of Corynebacterium casei LMG S-19264T (=DSM 44701T), isolated from a smear-ripened cheese.</title>
        <authorList>
            <consortium name="US DOE Joint Genome Institute (JGI-PGF)"/>
            <person name="Walter F."/>
            <person name="Albersmeier A."/>
            <person name="Kalinowski J."/>
            <person name="Ruckert C."/>
        </authorList>
    </citation>
    <scope>NUCLEOTIDE SEQUENCE</scope>
    <source>
        <strain evidence="10">CGMCC 1.12195</strain>
    </source>
</reference>
<dbReference type="InterPro" id="IPR049303">
    <property type="entry name" value="Glyco_hydro_109_C"/>
</dbReference>
<feature type="compositionally biased region" description="Polar residues" evidence="6">
    <location>
        <begin position="38"/>
        <end position="49"/>
    </location>
</feature>
<comment type="cofactor">
    <cofactor evidence="1">
        <name>NAD(+)</name>
        <dbReference type="ChEBI" id="CHEBI:57540"/>
    </cofactor>
</comment>
<dbReference type="SUPFAM" id="SSF51735">
    <property type="entry name" value="NAD(P)-binding Rossmann-fold domains"/>
    <property type="match status" value="1"/>
</dbReference>
<dbReference type="AlphaFoldDB" id="A0A917HKG1"/>
<feature type="domain" description="Glycosyl hydrolase 109 C-terminal" evidence="9">
    <location>
        <begin position="197"/>
        <end position="356"/>
    </location>
</feature>
<dbReference type="RefSeq" id="WP_188505060.1">
    <property type="nucleotide sequence ID" value="NZ_BMER01000001.1"/>
</dbReference>
<feature type="domain" description="Gfo/Idh/MocA-like oxidoreductase N-terminal" evidence="8">
    <location>
        <begin position="61"/>
        <end position="186"/>
    </location>
</feature>
<evidence type="ECO:0000259" key="9">
    <source>
        <dbReference type="Pfam" id="PF21252"/>
    </source>
</evidence>
<dbReference type="GO" id="GO:0000166">
    <property type="term" value="F:nucleotide binding"/>
    <property type="evidence" value="ECO:0007669"/>
    <property type="project" value="InterPro"/>
</dbReference>
<dbReference type="Proteomes" id="UP000660862">
    <property type="component" value="Unassembled WGS sequence"/>
</dbReference>
<dbReference type="Gene3D" id="3.40.50.720">
    <property type="entry name" value="NAD(P)-binding Rossmann-like Domain"/>
    <property type="match status" value="1"/>
</dbReference>
<evidence type="ECO:0000256" key="1">
    <source>
        <dbReference type="ARBA" id="ARBA00001911"/>
    </source>
</evidence>
<evidence type="ECO:0000256" key="6">
    <source>
        <dbReference type="SAM" id="MobiDB-lite"/>
    </source>
</evidence>
<proteinExistence type="inferred from homology"/>
<sequence>MKYNRRNFLRNATLLSGAVAALPAVAREANHDSRLGATESQPTRPQRFNMSGYAAPKIDNVRIGFIGLGQRGPGAVNRMSRIEGVEIKALCDKDPARATKAQGILEKAGLPKAKEYSGEDGWKDMVANEELDLVYICTPWDLHTPMAVFAMEHGKHAASEIPIAITLDECWQLVETSERTKKHCMMLENCCYDFFEMLTLNMTRQGLFGEILHAEGAYIHDLLSLNFDKNGYADMWRLKMNAKHNGNLYPMHGLGPIAQCLDINRGDKMDYLVSMSTNDFMMADTAAAKATEDPFFKPFVGKSYRGNMNTTLIHTAKGKTMMVQHDVTSPRPYSRIHLISGTKGVASKWPSPERIAFGHDWVKDEELKELYTQYTPPLIKHIGEMAKQVGGHGGMDFMMDWRLIDCLRNGLPLDMDVYDGAAWSSVIPLSEQSVTNRSRSLDLPDFTRGAWKQNKPVNLTLEGGATTGVRKVG</sequence>
<accession>A0A917HKG1</accession>
<dbReference type="InterPro" id="IPR050463">
    <property type="entry name" value="Gfo/Idh/MocA_oxidrdct_glycsds"/>
</dbReference>
<evidence type="ECO:0000313" key="11">
    <source>
        <dbReference type="Proteomes" id="UP000660862"/>
    </source>
</evidence>
<dbReference type="InterPro" id="IPR036291">
    <property type="entry name" value="NAD(P)-bd_dom_sf"/>
</dbReference>
<dbReference type="GO" id="GO:0016798">
    <property type="term" value="F:hydrolase activity, acting on glycosyl bonds"/>
    <property type="evidence" value="ECO:0007669"/>
    <property type="project" value="UniProtKB-KW"/>
</dbReference>
<dbReference type="Gene3D" id="3.30.360.10">
    <property type="entry name" value="Dihydrodipicolinate Reductase, domain 2"/>
    <property type="match status" value="1"/>
</dbReference>
<evidence type="ECO:0000256" key="3">
    <source>
        <dbReference type="ARBA" id="ARBA00022801"/>
    </source>
</evidence>
<evidence type="ECO:0000256" key="5">
    <source>
        <dbReference type="ARBA" id="ARBA00023295"/>
    </source>
</evidence>
<evidence type="ECO:0000256" key="2">
    <source>
        <dbReference type="ARBA" id="ARBA00009329"/>
    </source>
</evidence>
<dbReference type="EMBL" id="BMER01000001">
    <property type="protein sequence ID" value="GGG81558.1"/>
    <property type="molecule type" value="Genomic_DNA"/>
</dbReference>
<keyword evidence="7" id="KW-0732">Signal</keyword>
<dbReference type="Pfam" id="PF01408">
    <property type="entry name" value="GFO_IDH_MocA"/>
    <property type="match status" value="1"/>
</dbReference>